<dbReference type="EMBL" id="JACIEP010000001">
    <property type="protein sequence ID" value="MBB4034234.1"/>
    <property type="molecule type" value="Genomic_DNA"/>
</dbReference>
<dbReference type="Pfam" id="PF13004">
    <property type="entry name" value="BACON"/>
    <property type="match status" value="2"/>
</dbReference>
<dbReference type="CDD" id="cd14948">
    <property type="entry name" value="BACON"/>
    <property type="match status" value="2"/>
</dbReference>
<dbReference type="InterPro" id="IPR012334">
    <property type="entry name" value="Pectin_lyas_fold"/>
</dbReference>
<name>A0A840CLD2_9BACT</name>
<evidence type="ECO:0000256" key="2">
    <source>
        <dbReference type="ARBA" id="ARBA00023180"/>
    </source>
</evidence>
<dbReference type="InterPro" id="IPR024361">
    <property type="entry name" value="BACON"/>
</dbReference>
<keyword evidence="1" id="KW-0479">Metal-binding</keyword>
<feature type="domain" description="BACON" evidence="3">
    <location>
        <begin position="249"/>
        <end position="303"/>
    </location>
</feature>
<feature type="domain" description="BACON" evidence="3">
    <location>
        <begin position="58"/>
        <end position="118"/>
    </location>
</feature>
<dbReference type="InterPro" id="IPR052063">
    <property type="entry name" value="Polysaccharide_Lyase_1"/>
</dbReference>
<keyword evidence="2" id="KW-0325">Glycoprotein</keyword>
<dbReference type="GO" id="GO:0046872">
    <property type="term" value="F:metal ion binding"/>
    <property type="evidence" value="ECO:0007669"/>
    <property type="project" value="UniProtKB-KW"/>
</dbReference>
<dbReference type="PROSITE" id="PS51257">
    <property type="entry name" value="PROKAR_LIPOPROTEIN"/>
    <property type="match status" value="1"/>
</dbReference>
<evidence type="ECO:0000313" key="4">
    <source>
        <dbReference type="EMBL" id="MBB4034234.1"/>
    </source>
</evidence>
<gene>
    <name evidence="4" type="ORF">GGR21_000119</name>
</gene>
<reference evidence="4 5" key="1">
    <citation type="submission" date="2020-08" db="EMBL/GenBank/DDBJ databases">
        <title>Genomic Encyclopedia of Type Strains, Phase IV (KMG-IV): sequencing the most valuable type-strain genomes for metagenomic binning, comparative biology and taxonomic classification.</title>
        <authorList>
            <person name="Goeker M."/>
        </authorList>
    </citation>
    <scope>NUCLEOTIDE SEQUENCE [LARGE SCALE GENOMIC DNA]</scope>
    <source>
        <strain evidence="4 5">DSM 104969</strain>
    </source>
</reference>
<dbReference type="Gene3D" id="2.60.40.10">
    <property type="entry name" value="Immunoglobulins"/>
    <property type="match status" value="2"/>
</dbReference>
<dbReference type="Proteomes" id="UP000555103">
    <property type="component" value="Unassembled WGS sequence"/>
</dbReference>
<keyword evidence="5" id="KW-1185">Reference proteome</keyword>
<evidence type="ECO:0000259" key="3">
    <source>
        <dbReference type="Pfam" id="PF13004"/>
    </source>
</evidence>
<organism evidence="4 5">
    <name type="scientific">Dysgonomonas hofstadii</name>
    <dbReference type="NCBI Taxonomy" id="637886"/>
    <lineage>
        <taxon>Bacteria</taxon>
        <taxon>Pseudomonadati</taxon>
        <taxon>Bacteroidota</taxon>
        <taxon>Bacteroidia</taxon>
        <taxon>Bacteroidales</taxon>
        <taxon>Dysgonomonadaceae</taxon>
        <taxon>Dysgonomonas</taxon>
    </lineage>
</organism>
<dbReference type="InterPro" id="IPR013783">
    <property type="entry name" value="Ig-like_fold"/>
</dbReference>
<sequence>MKKILIIIISGILFFSCSDDDAASNAESAKEFALSKETVNLANIEGSGTISVTSGGSWTATVESGADWINLSPSSGNGDSPIRIMVTENIDGDTRKGKIKVSQSLNGSTTSKELEVNQLGANPDILIEYSKDILPFQGGEILVSITSNTEWEVSIDEEYDWITVEDKEKVKAAFVTEECKLIIAPNSDVKRTGKAVIRSKEGYVINRTIEIVQEESVAFLSLEQDEFIVPFRCETLAIPVDLGEFATKYSITTDEDWITWDEEASTSTQIVLKLKDNDQSDFPRTADVKITNVTLSETVTLFQYGKPNPRIGDDISVSALAFPGAEGGGRFTTGGRGGIVYHVTNLKDYAKGETSIPGSLRYGLDITEPRIIVFDVSGTIELKRKLGIVEPNVSIVGQTAPGDGITLKNYQLEIGSNIDNVSIRFIRCRTGDDKDDHEDDGISGRWFKQGIVDHVSSSWCVDECVSFYGVKDFTVQWTIGSESLNESQHEKGAHGYGGMFSGDNASCHHILLAHHGSRVPRISDLSADGPSLANDYQGYFDVRNNVYYNWSGSGQGAYGGAYAKFNLVNSYYKAGPATNSKTARILSSDPSARIFAEGNYATADPNVVNDNWTTGIWNEFFHSVSVTEEEKQAMKMNEPFPFDRVTTHTPEDAYLRVVEYVGASLRRDAVDKRIIDELKAGTATYTGSISTSPKPGIIDKVSDTEGYPVLKSLPALADTDGDGIPDIWEDAYGLDKNNASDANTYSLDNLGRYSNLEIYFHNLVQHIVYHQNLGGTPLEKK</sequence>
<evidence type="ECO:0000313" key="5">
    <source>
        <dbReference type="Proteomes" id="UP000555103"/>
    </source>
</evidence>
<dbReference type="AlphaFoldDB" id="A0A840CLD2"/>
<dbReference type="PANTHER" id="PTHR42970:SF1">
    <property type="entry name" value="PECTATE LYASE C-RELATED"/>
    <property type="match status" value="1"/>
</dbReference>
<proteinExistence type="predicted"/>
<dbReference type="SUPFAM" id="SSF51126">
    <property type="entry name" value="Pectin lyase-like"/>
    <property type="match status" value="1"/>
</dbReference>
<dbReference type="RefSeq" id="WP_183305196.1">
    <property type="nucleotide sequence ID" value="NZ_JACIEP010000001.1"/>
</dbReference>
<dbReference type="PANTHER" id="PTHR42970">
    <property type="entry name" value="PECTATE LYASE C-RELATED"/>
    <property type="match status" value="1"/>
</dbReference>
<evidence type="ECO:0000256" key="1">
    <source>
        <dbReference type="ARBA" id="ARBA00022723"/>
    </source>
</evidence>
<comment type="caution">
    <text evidence="4">The sequence shown here is derived from an EMBL/GenBank/DDBJ whole genome shotgun (WGS) entry which is preliminary data.</text>
</comment>
<dbReference type="InterPro" id="IPR011050">
    <property type="entry name" value="Pectin_lyase_fold/virulence"/>
</dbReference>
<accession>A0A840CLD2</accession>
<protein>
    <recommendedName>
        <fullName evidence="3">BACON domain-containing protein</fullName>
    </recommendedName>
</protein>
<dbReference type="Gene3D" id="2.160.20.10">
    <property type="entry name" value="Single-stranded right-handed beta-helix, Pectin lyase-like"/>
    <property type="match status" value="1"/>
</dbReference>